<dbReference type="Proteomes" id="UP000030706">
    <property type="component" value="Unassembled WGS sequence"/>
</dbReference>
<proteinExistence type="predicted"/>
<evidence type="ECO:0000313" key="1">
    <source>
        <dbReference type="EMBL" id="KEQ80858.1"/>
    </source>
</evidence>
<keyword evidence="2" id="KW-1185">Reference proteome</keyword>
<organism evidence="1 2">
    <name type="scientific">Aureobasidium pullulans EXF-150</name>
    <dbReference type="NCBI Taxonomy" id="1043002"/>
    <lineage>
        <taxon>Eukaryota</taxon>
        <taxon>Fungi</taxon>
        <taxon>Dikarya</taxon>
        <taxon>Ascomycota</taxon>
        <taxon>Pezizomycotina</taxon>
        <taxon>Dothideomycetes</taxon>
        <taxon>Dothideomycetidae</taxon>
        <taxon>Dothideales</taxon>
        <taxon>Saccotheciaceae</taxon>
        <taxon>Aureobasidium</taxon>
    </lineage>
</organism>
<dbReference type="AlphaFoldDB" id="A0A074X639"/>
<reference evidence="1 2" key="1">
    <citation type="journal article" date="2014" name="BMC Genomics">
        <title>Genome sequencing of four Aureobasidium pullulans varieties: biotechnological potential, stress tolerance, and description of new species.</title>
        <authorList>
            <person name="Gostin Ar C."/>
            <person name="Ohm R.A."/>
            <person name="Kogej T."/>
            <person name="Sonjak S."/>
            <person name="Turk M."/>
            <person name="Zajc J."/>
            <person name="Zalar P."/>
            <person name="Grube M."/>
            <person name="Sun H."/>
            <person name="Han J."/>
            <person name="Sharma A."/>
            <person name="Chiniquy J."/>
            <person name="Ngan C.Y."/>
            <person name="Lipzen A."/>
            <person name="Barry K."/>
            <person name="Grigoriev I.V."/>
            <person name="Gunde-Cimerman N."/>
        </authorList>
    </citation>
    <scope>NUCLEOTIDE SEQUENCE [LARGE SCALE GENOMIC DNA]</scope>
    <source>
        <strain evidence="1 2">EXF-150</strain>
    </source>
</reference>
<gene>
    <name evidence="1" type="ORF">M438DRAFT_103611</name>
</gene>
<evidence type="ECO:0000313" key="2">
    <source>
        <dbReference type="Proteomes" id="UP000030706"/>
    </source>
</evidence>
<dbReference type="EMBL" id="KL584995">
    <property type="protein sequence ID" value="KEQ80858.1"/>
    <property type="molecule type" value="Genomic_DNA"/>
</dbReference>
<dbReference type="HOGENOM" id="CLU_2145373_0_0_1"/>
<dbReference type="RefSeq" id="XP_029757045.1">
    <property type="nucleotide sequence ID" value="XM_029898653.1"/>
</dbReference>
<dbReference type="GeneID" id="40740959"/>
<name>A0A074X639_AURPU</name>
<accession>A0A074X639</accession>
<protein>
    <submittedName>
        <fullName evidence="1">Uncharacterized protein</fullName>
    </submittedName>
</protein>
<sequence length="112" mass="12706">MHCRSLVRRHHPLFFFLLPDEQHRLLRDLDGCFSCLRHSLCVRSADVGIIPSQHPPVFLRSRFGPPVSVAMIRRTYGGTLGQLREYIAIPGSSLVRLRGSELVPGRSILSFQ</sequence>